<dbReference type="InterPro" id="IPR006683">
    <property type="entry name" value="Thioestr_dom"/>
</dbReference>
<feature type="domain" description="Thioesterase" evidence="2">
    <location>
        <begin position="60"/>
        <end position="136"/>
    </location>
</feature>
<dbReference type="STRING" id="560819.SAMN05428998_110105"/>
<dbReference type="InterPro" id="IPR003736">
    <property type="entry name" value="PAAI_dom"/>
</dbReference>
<protein>
    <submittedName>
        <fullName evidence="3">Uncharacterized domain 1-containing protein</fullName>
    </submittedName>
</protein>
<dbReference type="NCBIfam" id="TIGR00369">
    <property type="entry name" value="unchar_dom_1"/>
    <property type="match status" value="1"/>
</dbReference>
<name>A0A1Y6C0P8_9PROT</name>
<dbReference type="Proteomes" id="UP000192917">
    <property type="component" value="Unassembled WGS sequence"/>
</dbReference>
<reference evidence="3 4" key="1">
    <citation type="submission" date="2017-04" db="EMBL/GenBank/DDBJ databases">
        <authorList>
            <person name="Afonso C.L."/>
            <person name="Miller P.J."/>
            <person name="Scott M.A."/>
            <person name="Spackman E."/>
            <person name="Goraichik I."/>
            <person name="Dimitrov K.M."/>
            <person name="Suarez D.L."/>
            <person name="Swayne D.E."/>
        </authorList>
    </citation>
    <scope>NUCLEOTIDE SEQUENCE [LARGE SCALE GENOMIC DNA]</scope>
    <source>
        <strain evidence="3 4">USBA 355</strain>
    </source>
</reference>
<evidence type="ECO:0000313" key="4">
    <source>
        <dbReference type="Proteomes" id="UP000192917"/>
    </source>
</evidence>
<dbReference type="Pfam" id="PF03061">
    <property type="entry name" value="4HBT"/>
    <property type="match status" value="1"/>
</dbReference>
<dbReference type="GO" id="GO:0016289">
    <property type="term" value="F:acyl-CoA hydrolase activity"/>
    <property type="evidence" value="ECO:0007669"/>
    <property type="project" value="UniProtKB-ARBA"/>
</dbReference>
<dbReference type="AlphaFoldDB" id="A0A1Y6C0P8"/>
<dbReference type="SUPFAM" id="SSF54637">
    <property type="entry name" value="Thioesterase/thiol ester dehydrase-isomerase"/>
    <property type="match status" value="1"/>
</dbReference>
<organism evidence="3 4">
    <name type="scientific">Tistlia consotensis USBA 355</name>
    <dbReference type="NCBI Taxonomy" id="560819"/>
    <lineage>
        <taxon>Bacteria</taxon>
        <taxon>Pseudomonadati</taxon>
        <taxon>Pseudomonadota</taxon>
        <taxon>Alphaproteobacteria</taxon>
        <taxon>Rhodospirillales</taxon>
        <taxon>Rhodovibrionaceae</taxon>
        <taxon>Tistlia</taxon>
    </lineage>
</organism>
<dbReference type="CDD" id="cd03443">
    <property type="entry name" value="PaaI_thioesterase"/>
    <property type="match status" value="1"/>
</dbReference>
<dbReference type="Gene3D" id="3.10.129.10">
    <property type="entry name" value="Hotdog Thioesterase"/>
    <property type="match status" value="1"/>
</dbReference>
<keyword evidence="1" id="KW-0378">Hydrolase</keyword>
<gene>
    <name evidence="3" type="ORF">SAMN05428998_110105</name>
</gene>
<evidence type="ECO:0000313" key="3">
    <source>
        <dbReference type="EMBL" id="SMF30375.1"/>
    </source>
</evidence>
<keyword evidence="4" id="KW-1185">Reference proteome</keyword>
<proteinExistence type="predicted"/>
<dbReference type="EMBL" id="FWZX01000010">
    <property type="protein sequence ID" value="SMF30375.1"/>
    <property type="molecule type" value="Genomic_DNA"/>
</dbReference>
<dbReference type="RefSeq" id="WP_085123323.1">
    <property type="nucleotide sequence ID" value="NZ_FWZX01000010.1"/>
</dbReference>
<evidence type="ECO:0000256" key="1">
    <source>
        <dbReference type="ARBA" id="ARBA00022801"/>
    </source>
</evidence>
<accession>A0A1Y6C0P8</accession>
<evidence type="ECO:0000259" key="2">
    <source>
        <dbReference type="Pfam" id="PF03061"/>
    </source>
</evidence>
<sequence>MSDSSEPAVQSDSPDYDPRSGEIVVGLQRLLGYRVGAWSDGFCRMVLPLDERHLNRFSGVHGGIYATLADAAGGFSGCYPDTPGLRRRCVTLSLTTNFLSQPGDGLLAAEAQVRGGGRSIFFSDIEIRDGGGLLLCTASGTFRYREPLPARPGEGPPPA</sequence>
<dbReference type="InterPro" id="IPR029069">
    <property type="entry name" value="HotDog_dom_sf"/>
</dbReference>